<dbReference type="GO" id="GO:0022857">
    <property type="term" value="F:transmembrane transporter activity"/>
    <property type="evidence" value="ECO:0007669"/>
    <property type="project" value="TreeGrafter"/>
</dbReference>
<name>A0AAE3W785_9ACTN</name>
<feature type="domain" description="ABC3 transporter permease C-terminal" evidence="8">
    <location>
        <begin position="277"/>
        <end position="396"/>
    </location>
</feature>
<feature type="transmembrane region" description="Helical" evidence="7">
    <location>
        <begin position="865"/>
        <end position="887"/>
    </location>
</feature>
<evidence type="ECO:0000256" key="4">
    <source>
        <dbReference type="ARBA" id="ARBA00022989"/>
    </source>
</evidence>
<evidence type="ECO:0000256" key="3">
    <source>
        <dbReference type="ARBA" id="ARBA00022692"/>
    </source>
</evidence>
<feature type="transmembrane region" description="Helical" evidence="7">
    <location>
        <begin position="327"/>
        <end position="348"/>
    </location>
</feature>
<feature type="transmembrane region" description="Helical" evidence="7">
    <location>
        <begin position="493"/>
        <end position="514"/>
    </location>
</feature>
<keyword evidence="5 7" id="KW-0472">Membrane</keyword>
<dbReference type="GO" id="GO:0005886">
    <property type="term" value="C:plasma membrane"/>
    <property type="evidence" value="ECO:0007669"/>
    <property type="project" value="UniProtKB-SubCell"/>
</dbReference>
<evidence type="ECO:0000256" key="1">
    <source>
        <dbReference type="ARBA" id="ARBA00004651"/>
    </source>
</evidence>
<dbReference type="EMBL" id="JAUSUZ010000001">
    <property type="protein sequence ID" value="MDQ0369929.1"/>
    <property type="molecule type" value="Genomic_DNA"/>
</dbReference>
<evidence type="ECO:0000313" key="10">
    <source>
        <dbReference type="Proteomes" id="UP001240236"/>
    </source>
</evidence>
<keyword evidence="10" id="KW-1185">Reference proteome</keyword>
<evidence type="ECO:0000256" key="6">
    <source>
        <dbReference type="ARBA" id="ARBA00038076"/>
    </source>
</evidence>
<dbReference type="RefSeq" id="WP_307245520.1">
    <property type="nucleotide sequence ID" value="NZ_JAUSUZ010000001.1"/>
</dbReference>
<feature type="transmembrane region" description="Helical" evidence="7">
    <location>
        <begin position="822"/>
        <end position="845"/>
    </location>
</feature>
<dbReference type="InterPro" id="IPR050250">
    <property type="entry name" value="Macrolide_Exporter_MacB"/>
</dbReference>
<feature type="transmembrane region" description="Helical" evidence="7">
    <location>
        <begin position="415"/>
        <end position="433"/>
    </location>
</feature>
<dbReference type="PANTHER" id="PTHR30572">
    <property type="entry name" value="MEMBRANE COMPONENT OF TRANSPORTER-RELATED"/>
    <property type="match status" value="1"/>
</dbReference>
<evidence type="ECO:0000256" key="7">
    <source>
        <dbReference type="SAM" id="Phobius"/>
    </source>
</evidence>
<comment type="caution">
    <text evidence="9">The sequence shown here is derived from an EMBL/GenBank/DDBJ whole genome shotgun (WGS) entry which is preliminary data.</text>
</comment>
<protein>
    <submittedName>
        <fullName evidence="9">ABC transport system permease protein</fullName>
    </submittedName>
</protein>
<dbReference type="Proteomes" id="UP001240236">
    <property type="component" value="Unassembled WGS sequence"/>
</dbReference>
<feature type="transmembrane region" description="Helical" evidence="7">
    <location>
        <begin position="274"/>
        <end position="296"/>
    </location>
</feature>
<dbReference type="Pfam" id="PF02687">
    <property type="entry name" value="FtsX"/>
    <property type="match status" value="1"/>
</dbReference>
<evidence type="ECO:0000256" key="5">
    <source>
        <dbReference type="ARBA" id="ARBA00023136"/>
    </source>
</evidence>
<comment type="subcellular location">
    <subcellularLocation>
        <location evidence="1">Cell membrane</location>
        <topology evidence="1">Multi-pass membrane protein</topology>
    </subcellularLocation>
</comment>
<feature type="transmembrane region" description="Helical" evidence="7">
    <location>
        <begin position="768"/>
        <end position="793"/>
    </location>
</feature>
<gene>
    <name evidence="9" type="ORF">J2S42_006598</name>
</gene>
<dbReference type="AlphaFoldDB" id="A0AAE3W785"/>
<keyword evidence="2" id="KW-1003">Cell membrane</keyword>
<comment type="similarity">
    <text evidence="6">Belongs to the ABC-4 integral membrane protein family.</text>
</comment>
<evidence type="ECO:0000256" key="2">
    <source>
        <dbReference type="ARBA" id="ARBA00022475"/>
    </source>
</evidence>
<evidence type="ECO:0000313" key="9">
    <source>
        <dbReference type="EMBL" id="MDQ0369929.1"/>
    </source>
</evidence>
<proteinExistence type="inferred from homology"/>
<keyword evidence="4 7" id="KW-1133">Transmembrane helix</keyword>
<evidence type="ECO:0000259" key="8">
    <source>
        <dbReference type="Pfam" id="PF02687"/>
    </source>
</evidence>
<accession>A0AAE3W785</accession>
<dbReference type="InterPro" id="IPR003838">
    <property type="entry name" value="ABC3_permease_C"/>
</dbReference>
<sequence>MRSWLTALRISRREMRRAKGRSALVVAMIAVPVCALGYAAASYDMYTLTPAETATRTLGAADALLLPRLDEPIMQGADAELWMPAAPQDEEGSGRAGMTEAQALDVLPAGSRVVPMSFGGLEFRTAAGGLAPAEFAQLDLADPIFDGMAELLDGRAPSAPGEVAMSEAARDRFGDTIESRERDRSWTVVGTMEFHADLGEFLIFPTGTFPEPGVEGASQWLADTPQPVDWSQVNQINRRGVAVTSRAVLLDPPDPSITALPWDGIAPPERGLNLVTIVAGLAMLEIILLAGPAFAVGARHRQRSLALVAANGGTRAHLRRIVLADGLTLGGTGAVLGAVAAVLLAVLARPVTEQLVVGARFGGYRFDLPTLAGIVGLAVLTGLLAAAVPAFTAARADVVAALTGRRGVVRSKRRWLITGVVTTAAGVAVVALGPQDGADWGAERIVAGLVLAQLGLVLCTPSLVGLIARLGGVLPPAPRIALRDTARNRSSSAPAVSAVMAAVAGTVAIGVYLVSATEKDEAGYLAGLPQGYVGVDYQSYRDDYDPASEDRARAAVARLLPGAAVTEMSQVACADPATYQGCNLVAVRPPAKRCPGEANEPTSREQVLALAEDPRCERTWHYSSPTFREAVGGRETLVALTGASGADLDRAVAVLDRGGVVVGDPSLIDNGTAVLQVLATPAGADESESREITVPGHLLESGRFGATVVLSPAVVRQAGFAVAPAGLVVAAGTTPAVGEIDRLNLALAEAGSGAAFVERGPAGNESPMLWMLAAASTLITLGAAGIATGLAAADGRADLSTLAAIGAAPRVRRLLSLSQSGVIAGLGSLLGLAAGIGSAFAVLAARNAAIAGEWPLVALYPLSVPWANLVLILVVPLVAMLGAGLLTRSRLPIERRRPT</sequence>
<reference evidence="9 10" key="1">
    <citation type="submission" date="2023-07" db="EMBL/GenBank/DDBJ databases">
        <title>Sequencing the genomes of 1000 actinobacteria strains.</title>
        <authorList>
            <person name="Klenk H.-P."/>
        </authorList>
    </citation>
    <scope>NUCLEOTIDE SEQUENCE [LARGE SCALE GENOMIC DNA]</scope>
    <source>
        <strain evidence="9 10">DSM 44709</strain>
    </source>
</reference>
<feature type="transmembrane region" description="Helical" evidence="7">
    <location>
        <begin position="445"/>
        <end position="472"/>
    </location>
</feature>
<feature type="transmembrane region" description="Helical" evidence="7">
    <location>
        <begin position="368"/>
        <end position="394"/>
    </location>
</feature>
<organism evidence="9 10">
    <name type="scientific">Catenuloplanes indicus</name>
    <dbReference type="NCBI Taxonomy" id="137267"/>
    <lineage>
        <taxon>Bacteria</taxon>
        <taxon>Bacillati</taxon>
        <taxon>Actinomycetota</taxon>
        <taxon>Actinomycetes</taxon>
        <taxon>Micromonosporales</taxon>
        <taxon>Micromonosporaceae</taxon>
        <taxon>Catenuloplanes</taxon>
    </lineage>
</organism>
<dbReference type="PANTHER" id="PTHR30572:SF4">
    <property type="entry name" value="ABC TRANSPORTER PERMEASE YTRF"/>
    <property type="match status" value="1"/>
</dbReference>
<keyword evidence="3 7" id="KW-0812">Transmembrane</keyword>